<gene>
    <name evidence="2" type="ORF">EVU69_23075</name>
</gene>
<feature type="transmembrane region" description="Helical" evidence="1">
    <location>
        <begin position="80"/>
        <end position="99"/>
    </location>
</feature>
<feature type="transmembrane region" description="Helical" evidence="1">
    <location>
        <begin position="111"/>
        <end position="132"/>
    </location>
</feature>
<comment type="caution">
    <text evidence="2">The sequence shown here is derived from an EMBL/GenBank/DDBJ whole genome shotgun (WGS) entry which is preliminary data.</text>
</comment>
<protein>
    <submittedName>
        <fullName evidence="2">Uncharacterized protein</fullName>
    </submittedName>
</protein>
<reference evidence="2" key="1">
    <citation type="submission" date="2019-02" db="EMBL/GenBank/DDBJ databases">
        <authorList>
            <person name="Ashton P.M."/>
            <person name="Dallman T."/>
            <person name="Nair S."/>
            <person name="De Pinna E."/>
            <person name="Peters T."/>
            <person name="Grant K."/>
        </authorList>
    </citation>
    <scope>NUCLEOTIDE SEQUENCE</scope>
    <source>
        <strain evidence="2">673595</strain>
    </source>
</reference>
<organism evidence="2">
    <name type="scientific">Salmonella enteritidis</name>
    <dbReference type="NCBI Taxonomy" id="149539"/>
    <lineage>
        <taxon>Bacteria</taxon>
        <taxon>Pseudomonadati</taxon>
        <taxon>Pseudomonadota</taxon>
        <taxon>Gammaproteobacteria</taxon>
        <taxon>Enterobacterales</taxon>
        <taxon>Enterobacteriaceae</taxon>
        <taxon>Salmonella</taxon>
    </lineage>
</organism>
<proteinExistence type="predicted"/>
<sequence>MPLVESKRFLTKNLIVFAVLQFFVYMAFFYACYKTSEYLPANWWRILLFMAVLGAIFTSLCPAIARDNRKAIREGRERNYAYYCVVIPIAVYFVGYLFMSYYNWSIELSKIHLHYLSLTYIFGAPLSGFALAKLVED</sequence>
<evidence type="ECO:0000313" key="2">
    <source>
        <dbReference type="EMBL" id="ECB2368572.1"/>
    </source>
</evidence>
<feature type="transmembrane region" description="Helical" evidence="1">
    <location>
        <begin position="12"/>
        <end position="31"/>
    </location>
</feature>
<evidence type="ECO:0000256" key="1">
    <source>
        <dbReference type="SAM" id="Phobius"/>
    </source>
</evidence>
<keyword evidence="1" id="KW-0812">Transmembrane</keyword>
<keyword evidence="1" id="KW-0472">Membrane</keyword>
<accession>A0A607Q0N4</accession>
<dbReference type="EMBL" id="AAHWXU010000024">
    <property type="protein sequence ID" value="ECB2368572.1"/>
    <property type="molecule type" value="Genomic_DNA"/>
</dbReference>
<keyword evidence="1" id="KW-1133">Transmembrane helix</keyword>
<dbReference type="PROSITE" id="PS51257">
    <property type="entry name" value="PROKAR_LIPOPROTEIN"/>
    <property type="match status" value="1"/>
</dbReference>
<dbReference type="AlphaFoldDB" id="A0A607Q0N4"/>
<name>A0A607Q0N4_SALEN</name>
<feature type="transmembrane region" description="Helical" evidence="1">
    <location>
        <begin position="43"/>
        <end position="65"/>
    </location>
</feature>